<dbReference type="EMBL" id="QKWP01001521">
    <property type="protein sequence ID" value="RIB08341.1"/>
    <property type="molecule type" value="Genomic_DNA"/>
</dbReference>
<dbReference type="PRINTS" id="PR00109">
    <property type="entry name" value="TYRKINASE"/>
</dbReference>
<dbReference type="PROSITE" id="PS50011">
    <property type="entry name" value="PROTEIN_KINASE_DOM"/>
    <property type="match status" value="1"/>
</dbReference>
<dbReference type="Proteomes" id="UP000266673">
    <property type="component" value="Unassembled WGS sequence"/>
</dbReference>
<sequence length="252" mass="28906">MIKQNDFSDRIEIGISIYKAKCNDEIFVLKELKESETTQETLKIIMILQNFPHPNVVKFYDLINDSLGNIVLVMKYAEGGNLRQHLNASLKIIKKLKIAKDVVEGLKFLHNNNIVHCDMHTANILVHEGRMMIADFDFSKFSNSEGEAHGIAAFVDPCALQFSYNDKVIFTTKYDIYALGVILWEIASCRRPFDGKTPIEIMVLTQNGVRETASEMLLEYDSLYMSCWDEKPEKRPEANSILETLNDIIEKY</sequence>
<feature type="domain" description="Protein kinase" evidence="3">
    <location>
        <begin position="1"/>
        <end position="249"/>
    </location>
</feature>
<keyword evidence="5" id="KW-1185">Reference proteome</keyword>
<dbReference type="InterPro" id="IPR000719">
    <property type="entry name" value="Prot_kinase_dom"/>
</dbReference>
<gene>
    <name evidence="4" type="ORF">C2G38_2271459</name>
</gene>
<evidence type="ECO:0000313" key="4">
    <source>
        <dbReference type="EMBL" id="RIB08341.1"/>
    </source>
</evidence>
<proteinExistence type="predicted"/>
<dbReference type="Pfam" id="PF07714">
    <property type="entry name" value="PK_Tyr_Ser-Thr"/>
    <property type="match status" value="1"/>
</dbReference>
<evidence type="ECO:0000313" key="5">
    <source>
        <dbReference type="Proteomes" id="UP000266673"/>
    </source>
</evidence>
<evidence type="ECO:0000256" key="1">
    <source>
        <dbReference type="ARBA" id="ARBA00022741"/>
    </source>
</evidence>
<evidence type="ECO:0000256" key="2">
    <source>
        <dbReference type="ARBA" id="ARBA00022840"/>
    </source>
</evidence>
<accession>A0A397UFE4</accession>
<dbReference type="STRING" id="44941.A0A397UFE4"/>
<keyword evidence="2" id="KW-0067">ATP-binding</keyword>
<dbReference type="PIRSF" id="PIRSF000654">
    <property type="entry name" value="Integrin-linked_kinase"/>
    <property type="match status" value="1"/>
</dbReference>
<organism evidence="4 5">
    <name type="scientific">Gigaspora rosea</name>
    <dbReference type="NCBI Taxonomy" id="44941"/>
    <lineage>
        <taxon>Eukaryota</taxon>
        <taxon>Fungi</taxon>
        <taxon>Fungi incertae sedis</taxon>
        <taxon>Mucoromycota</taxon>
        <taxon>Glomeromycotina</taxon>
        <taxon>Glomeromycetes</taxon>
        <taxon>Diversisporales</taxon>
        <taxon>Gigasporaceae</taxon>
        <taxon>Gigaspora</taxon>
    </lineage>
</organism>
<dbReference type="GO" id="GO:0005524">
    <property type="term" value="F:ATP binding"/>
    <property type="evidence" value="ECO:0007669"/>
    <property type="project" value="UniProtKB-KW"/>
</dbReference>
<protein>
    <submittedName>
        <fullName evidence="4">Kinase-like domain-containing protein</fullName>
    </submittedName>
</protein>
<dbReference type="InterPro" id="IPR051681">
    <property type="entry name" value="Ser/Thr_Kinases-Pseudokinases"/>
</dbReference>
<dbReference type="SUPFAM" id="SSF56112">
    <property type="entry name" value="Protein kinase-like (PK-like)"/>
    <property type="match status" value="1"/>
</dbReference>
<dbReference type="AlphaFoldDB" id="A0A397UFE4"/>
<dbReference type="Gene3D" id="1.10.510.10">
    <property type="entry name" value="Transferase(Phosphotransferase) domain 1"/>
    <property type="match status" value="1"/>
</dbReference>
<dbReference type="InterPro" id="IPR011009">
    <property type="entry name" value="Kinase-like_dom_sf"/>
</dbReference>
<dbReference type="InterPro" id="IPR001245">
    <property type="entry name" value="Ser-Thr/Tyr_kinase_cat_dom"/>
</dbReference>
<keyword evidence="1" id="KW-0547">Nucleotide-binding</keyword>
<dbReference type="PANTHER" id="PTHR44329">
    <property type="entry name" value="SERINE/THREONINE-PROTEIN KINASE TNNI3K-RELATED"/>
    <property type="match status" value="1"/>
</dbReference>
<keyword evidence="4" id="KW-0808">Transferase</keyword>
<keyword evidence="4" id="KW-0418">Kinase</keyword>
<reference evidence="4 5" key="1">
    <citation type="submission" date="2018-06" db="EMBL/GenBank/DDBJ databases">
        <title>Comparative genomics reveals the genomic features of Rhizophagus irregularis, R. cerebriforme, R. diaphanum and Gigaspora rosea, and their symbiotic lifestyle signature.</title>
        <authorList>
            <person name="Morin E."/>
            <person name="San Clemente H."/>
            <person name="Chen E.C.H."/>
            <person name="De La Providencia I."/>
            <person name="Hainaut M."/>
            <person name="Kuo A."/>
            <person name="Kohler A."/>
            <person name="Murat C."/>
            <person name="Tang N."/>
            <person name="Roy S."/>
            <person name="Loubradou J."/>
            <person name="Henrissat B."/>
            <person name="Grigoriev I.V."/>
            <person name="Corradi N."/>
            <person name="Roux C."/>
            <person name="Martin F.M."/>
        </authorList>
    </citation>
    <scope>NUCLEOTIDE SEQUENCE [LARGE SCALE GENOMIC DNA]</scope>
    <source>
        <strain evidence="4 5">DAOM 194757</strain>
    </source>
</reference>
<dbReference type="OrthoDB" id="10261027at2759"/>
<dbReference type="PANTHER" id="PTHR44329:SF298">
    <property type="entry name" value="MIXED LINEAGE KINASE DOMAIN-LIKE PROTEIN"/>
    <property type="match status" value="1"/>
</dbReference>
<comment type="caution">
    <text evidence="4">The sequence shown here is derived from an EMBL/GenBank/DDBJ whole genome shotgun (WGS) entry which is preliminary data.</text>
</comment>
<dbReference type="GO" id="GO:0004674">
    <property type="term" value="F:protein serine/threonine kinase activity"/>
    <property type="evidence" value="ECO:0007669"/>
    <property type="project" value="TreeGrafter"/>
</dbReference>
<name>A0A397UFE4_9GLOM</name>
<evidence type="ECO:0000259" key="3">
    <source>
        <dbReference type="PROSITE" id="PS50011"/>
    </source>
</evidence>